<reference evidence="10" key="2">
    <citation type="journal article" date="2021" name="PeerJ">
        <title>Extensive microbial diversity within the chicken gut microbiome revealed by metagenomics and culture.</title>
        <authorList>
            <person name="Gilroy R."/>
            <person name="Ravi A."/>
            <person name="Getino M."/>
            <person name="Pursley I."/>
            <person name="Horton D.L."/>
            <person name="Alikhan N.F."/>
            <person name="Baker D."/>
            <person name="Gharbi K."/>
            <person name="Hall N."/>
            <person name="Watson M."/>
            <person name="Adriaenssens E.M."/>
            <person name="Foster-Nyarko E."/>
            <person name="Jarju S."/>
            <person name="Secka A."/>
            <person name="Antonio M."/>
            <person name="Oren A."/>
            <person name="Chaudhuri R.R."/>
            <person name="La Ragione R."/>
            <person name="Hildebrand F."/>
            <person name="Pallen M.J."/>
        </authorList>
    </citation>
    <scope>NUCLEOTIDE SEQUENCE</scope>
    <source>
        <strain evidence="10">CHK154-7741</strain>
    </source>
</reference>
<dbReference type="PANTHER" id="PTHR34040:SF2">
    <property type="entry name" value="FLAGELLAR BIOSYNTHETIC PROTEIN FLIQ"/>
    <property type="match status" value="1"/>
</dbReference>
<evidence type="ECO:0000256" key="8">
    <source>
        <dbReference type="ARBA" id="ARBA00023143"/>
    </source>
</evidence>
<sequence>MEDTVFLTLTQNVLILILMLSTPILIVSMVVGLLISVFQAVTQIQEATLTFVPKIIAGILTMIILLPWMLNTFIARCTEMFEYVQTMIK</sequence>
<keyword evidence="5 9" id="KW-0812">Transmembrane</keyword>
<evidence type="ECO:0000256" key="6">
    <source>
        <dbReference type="ARBA" id="ARBA00022989"/>
    </source>
</evidence>
<keyword evidence="10" id="KW-0966">Cell projection</keyword>
<evidence type="ECO:0000256" key="4">
    <source>
        <dbReference type="ARBA" id="ARBA00022475"/>
    </source>
</evidence>
<dbReference type="InterPro" id="IPR002191">
    <property type="entry name" value="Bac_export_3"/>
</dbReference>
<dbReference type="PIRSF" id="PIRSF004669">
    <property type="entry name" value="FliQ"/>
    <property type="match status" value="1"/>
</dbReference>
<evidence type="ECO:0000256" key="2">
    <source>
        <dbReference type="ARBA" id="ARBA00006156"/>
    </source>
</evidence>
<dbReference type="GO" id="GO:0044780">
    <property type="term" value="P:bacterial-type flagellum assembly"/>
    <property type="evidence" value="ECO:0007669"/>
    <property type="project" value="InterPro"/>
</dbReference>
<evidence type="ECO:0000256" key="3">
    <source>
        <dbReference type="ARBA" id="ARBA00021718"/>
    </source>
</evidence>
<dbReference type="PANTHER" id="PTHR34040">
    <property type="entry name" value="FLAGELLAR BIOSYNTHETIC PROTEIN FLIQ"/>
    <property type="match status" value="1"/>
</dbReference>
<keyword evidence="10" id="KW-0282">Flagellum</keyword>
<dbReference type="AlphaFoldDB" id="A0A9D1SR30"/>
<dbReference type="GO" id="GO:0009425">
    <property type="term" value="C:bacterial-type flagellum basal body"/>
    <property type="evidence" value="ECO:0007669"/>
    <property type="project" value="UniProtKB-SubCell"/>
</dbReference>
<proteinExistence type="inferred from homology"/>
<gene>
    <name evidence="9 10" type="primary">fliQ</name>
    <name evidence="10" type="ORF">IAD26_00855</name>
</gene>
<organism evidence="10 11">
    <name type="scientific">Candidatus Limenecus avicola</name>
    <dbReference type="NCBI Taxonomy" id="2840847"/>
    <lineage>
        <taxon>Bacteria</taxon>
        <taxon>Bacillati</taxon>
        <taxon>Bacillota</taxon>
        <taxon>Clostridia</taxon>
        <taxon>Eubacteriales</taxon>
        <taxon>Clostridiaceae</taxon>
        <taxon>Clostridiaceae incertae sedis</taxon>
        <taxon>Candidatus Limenecus</taxon>
    </lineage>
</organism>
<evidence type="ECO:0000313" key="11">
    <source>
        <dbReference type="Proteomes" id="UP000886748"/>
    </source>
</evidence>
<dbReference type="Pfam" id="PF01313">
    <property type="entry name" value="Bac_export_3"/>
    <property type="match status" value="1"/>
</dbReference>
<evidence type="ECO:0000256" key="1">
    <source>
        <dbReference type="ARBA" id="ARBA00004651"/>
    </source>
</evidence>
<dbReference type="GO" id="GO:0005886">
    <property type="term" value="C:plasma membrane"/>
    <property type="evidence" value="ECO:0007669"/>
    <property type="project" value="UniProtKB-SubCell"/>
</dbReference>
<dbReference type="GO" id="GO:0009306">
    <property type="term" value="P:protein secretion"/>
    <property type="evidence" value="ECO:0007669"/>
    <property type="project" value="InterPro"/>
</dbReference>
<name>A0A9D1SR30_9CLOT</name>
<dbReference type="Proteomes" id="UP000886748">
    <property type="component" value="Unassembled WGS sequence"/>
</dbReference>
<comment type="function">
    <text evidence="9">Role in flagellar biosynthesis.</text>
</comment>
<comment type="similarity">
    <text evidence="2 9">Belongs to the FliQ/MopD/SpaQ family.</text>
</comment>
<comment type="caution">
    <text evidence="10">The sequence shown here is derived from an EMBL/GenBank/DDBJ whole genome shotgun (WGS) entry which is preliminary data.</text>
</comment>
<evidence type="ECO:0000313" key="10">
    <source>
        <dbReference type="EMBL" id="HIU91661.1"/>
    </source>
</evidence>
<keyword evidence="8 9" id="KW-0975">Bacterial flagellum</keyword>
<keyword evidence="10" id="KW-0969">Cilium</keyword>
<keyword evidence="7 9" id="KW-0472">Membrane</keyword>
<dbReference type="EMBL" id="DVOD01000008">
    <property type="protein sequence ID" value="HIU91661.1"/>
    <property type="molecule type" value="Genomic_DNA"/>
</dbReference>
<keyword evidence="6 9" id="KW-1133">Transmembrane helix</keyword>
<evidence type="ECO:0000256" key="7">
    <source>
        <dbReference type="ARBA" id="ARBA00023136"/>
    </source>
</evidence>
<feature type="transmembrane region" description="Helical" evidence="9">
    <location>
        <begin position="47"/>
        <end position="70"/>
    </location>
</feature>
<reference evidence="10" key="1">
    <citation type="submission" date="2020-10" db="EMBL/GenBank/DDBJ databases">
        <authorList>
            <person name="Gilroy R."/>
        </authorList>
    </citation>
    <scope>NUCLEOTIDE SEQUENCE</scope>
    <source>
        <strain evidence="10">CHK154-7741</strain>
    </source>
</reference>
<keyword evidence="4 9" id="KW-1003">Cell membrane</keyword>
<dbReference type="InterPro" id="IPR006305">
    <property type="entry name" value="FliQ"/>
</dbReference>
<protein>
    <recommendedName>
        <fullName evidence="3 9">Flagellar biosynthetic protein FliQ</fullName>
    </recommendedName>
</protein>
<comment type="subcellular location">
    <subcellularLocation>
        <location evidence="1 9">Cell membrane</location>
        <topology evidence="1">Multi-pass membrane protein</topology>
    </subcellularLocation>
    <subcellularLocation>
        <location evidence="9">Bacterial flagellum basal body</location>
    </subcellularLocation>
</comment>
<dbReference type="NCBIfam" id="TIGR01402">
    <property type="entry name" value="fliQ"/>
    <property type="match status" value="1"/>
</dbReference>
<accession>A0A9D1SR30</accession>
<feature type="transmembrane region" description="Helical" evidence="9">
    <location>
        <begin position="12"/>
        <end position="35"/>
    </location>
</feature>
<dbReference type="PRINTS" id="PR00952">
    <property type="entry name" value="TYPE3IMQPROT"/>
</dbReference>
<evidence type="ECO:0000256" key="5">
    <source>
        <dbReference type="ARBA" id="ARBA00022692"/>
    </source>
</evidence>
<evidence type="ECO:0000256" key="9">
    <source>
        <dbReference type="RuleBase" id="RU364090"/>
    </source>
</evidence>